<dbReference type="PANTHER" id="PTHR10519">
    <property type="entry name" value="GABA-B RECEPTOR"/>
    <property type="match status" value="1"/>
</dbReference>
<feature type="domain" description="Receptor ligand binding region" evidence="11">
    <location>
        <begin position="874"/>
        <end position="1228"/>
    </location>
</feature>
<dbReference type="EMBL" id="HBFQ01010150">
    <property type="protein sequence ID" value="CAD8832758.1"/>
    <property type="molecule type" value="Transcribed_RNA"/>
</dbReference>
<evidence type="ECO:0000256" key="7">
    <source>
        <dbReference type="ARBA" id="ARBA00023180"/>
    </source>
</evidence>
<dbReference type="GO" id="GO:0038039">
    <property type="term" value="C:G protein-coupled receptor heterodimeric complex"/>
    <property type="evidence" value="ECO:0007669"/>
    <property type="project" value="TreeGrafter"/>
</dbReference>
<feature type="chain" id="PRO_5031045085" description="Receptor ligand binding region domain-containing protein" evidence="10">
    <location>
        <begin position="20"/>
        <end position="1325"/>
    </location>
</feature>
<reference evidence="13" key="1">
    <citation type="submission" date="2021-01" db="EMBL/GenBank/DDBJ databases">
        <authorList>
            <person name="Corre E."/>
            <person name="Pelletier E."/>
            <person name="Niang G."/>
            <person name="Scheremetjew M."/>
            <person name="Finn R."/>
            <person name="Kale V."/>
            <person name="Holt S."/>
            <person name="Cochrane G."/>
            <person name="Meng A."/>
            <person name="Brown T."/>
            <person name="Cohen L."/>
        </authorList>
    </citation>
    <scope>NUCLEOTIDE SEQUENCE</scope>
</reference>
<dbReference type="Pfam" id="PF01094">
    <property type="entry name" value="ANF_receptor"/>
    <property type="match status" value="1"/>
</dbReference>
<dbReference type="GO" id="GO:0007214">
    <property type="term" value="P:gamma-aminobutyric acid signaling pathway"/>
    <property type="evidence" value="ECO:0007669"/>
    <property type="project" value="TreeGrafter"/>
</dbReference>
<evidence type="ECO:0000256" key="8">
    <source>
        <dbReference type="ARBA" id="ARBA00023224"/>
    </source>
</evidence>
<name>A0A7S1EZ35_NOCSC</name>
<evidence type="ECO:0000256" key="6">
    <source>
        <dbReference type="ARBA" id="ARBA00023170"/>
    </source>
</evidence>
<evidence type="ECO:0000256" key="10">
    <source>
        <dbReference type="SAM" id="SignalP"/>
    </source>
</evidence>
<feature type="transmembrane region" description="Helical" evidence="9">
    <location>
        <begin position="1282"/>
        <end position="1306"/>
    </location>
</feature>
<keyword evidence="6" id="KW-0675">Receptor</keyword>
<evidence type="ECO:0000259" key="11">
    <source>
        <dbReference type="Pfam" id="PF01094"/>
    </source>
</evidence>
<dbReference type="InterPro" id="IPR029095">
    <property type="entry name" value="NarX-like_N"/>
</dbReference>
<protein>
    <recommendedName>
        <fullName evidence="14">Receptor ligand binding region domain-containing protein</fullName>
    </recommendedName>
</protein>
<comment type="subcellular location">
    <subcellularLocation>
        <location evidence="1">Membrane</location>
        <topology evidence="1">Multi-pass membrane protein</topology>
    </subcellularLocation>
</comment>
<keyword evidence="4" id="KW-0297">G-protein coupled receptor</keyword>
<keyword evidence="7" id="KW-0325">Glycoprotein</keyword>
<dbReference type="InterPro" id="IPR001828">
    <property type="entry name" value="ANF_lig-bd_rcpt"/>
</dbReference>
<sequence length="1325" mass="143960">MPRCLHPCAFTLLLQGVLATPSVPTTSPTTLFTALPTPAPTASEISEDEWIAAVDTAGRQRMLSQRMTKEYFLIVLDINPTENAVALLGTMNLFNDSLSALVNGDVELGIPTASTTAILSDLSDVETTWNSFAPLLVNPSTSVEEEHLEEIYEGSKDLLSVAAEVVSAYTDAANVAGAATAGLQLDYAGRQRMLLQKVTMQSAWVAIGVELTTSISDLGTTRDLFDDSHMALLRGVNVAGLAETDSMCTLESMQTISYNWDAFEPLADQIVYDGFASQGQISDLTGRTDELAVYLQNAVELYASDDESCELDPTHDQWNNLLNLAGKQRMLVQRISRLFFQVMKGIHVEASQVSFTTTKVTGDDSVRELIEGDIGSNVLSPPAQVIVEALLDLWHAWEDFNEKVTIYSTESNVDVETLSKVASDSIDCLDLANIATELYVDAVVVRDPSVRAHVLNLAGRQRMLIEKMGKEAVLLGLGADVTENVDNLMFSVQLFNQIHEDLLVGNESLGLEVTTDHCILQQMQVVWDLWVSYEGLILTAGQDQLNTDTAVLEAIDDEATPLFNAMNVAVGYYAVNLGVCTESFSTSEWEELIREVSHLSEWTQRIAKDLCLMSRGVNFTVHYAHLVDTIDRFSELLSKLRFGSTVDNLRAPPTDAVLNKIFAVVELWSSFKALINTPVTSAESATLVDEVLSSSNSLLRGVDDLASLYVDGAWESDPQVNGTRILTAGRQLALIEQMTKEWACLGHPNMTRQALLITIAEYEAAEGDLLNGVSGSEGKYDIKVTDEVSILVQMDAVGSAWIAFKPQVTEEVTGDENLQAVVLASDELLYGMDIAVSLYKRPLDDDRVPVNFLSPMPFSGSTPFGFTLSISQMVAMEIINNGQILLPGYVLASETFDDQCDADYGQRQVLDKMASESWIALGGVSCAEVCKSTAGITDALRLPSLSYECASSEDLADTDIYPAFSRLGTSFRLAPSAVLELAPWAEWWEILVVSEPATDMVDLAKTYRSALEGGGLATSSLSAFADDFQAMQDMVQAVKNNKKRIVLVLGDEPFYQTLLCAAKVVDLSPGITWISMHSFRRSWWTRNNADLVALAPECTSNALSELLQGAINIAGLGVSLDQDRDTPLTCFPDHTSKTLSTLIETHLAEGFPSGADNAVDLPYTNIQGYGADGVCMIALMVREMLSRGYTLEQLYSPDKATYSEVISFMRTELAFEGVSGRIQLSGNELPGYLAITQVVGSESVVVGYVPPNSTGEVTIDYETISSSSWSAAPPDVEEGNTWVFTALAVVAASMLVACPLCVACIVKCWCRRAKDVEVEPAKGGA</sequence>
<evidence type="ECO:0000259" key="12">
    <source>
        <dbReference type="Pfam" id="PF13675"/>
    </source>
</evidence>
<dbReference type="InterPro" id="IPR028082">
    <property type="entry name" value="Peripla_BP_I"/>
</dbReference>
<keyword evidence="10" id="KW-0732">Signal</keyword>
<dbReference type="SUPFAM" id="SSF53822">
    <property type="entry name" value="Periplasmic binding protein-like I"/>
    <property type="match status" value="1"/>
</dbReference>
<keyword evidence="8" id="KW-0807">Transducer</keyword>
<evidence type="ECO:0000256" key="1">
    <source>
        <dbReference type="ARBA" id="ARBA00004141"/>
    </source>
</evidence>
<keyword evidence="2 9" id="KW-0812">Transmembrane</keyword>
<evidence type="ECO:0008006" key="14">
    <source>
        <dbReference type="Google" id="ProtNLM"/>
    </source>
</evidence>
<feature type="domain" description="NarX-like N-terminal" evidence="12">
    <location>
        <begin position="52"/>
        <end position="136"/>
    </location>
</feature>
<evidence type="ECO:0000256" key="2">
    <source>
        <dbReference type="ARBA" id="ARBA00022692"/>
    </source>
</evidence>
<dbReference type="Gene3D" id="3.40.50.2300">
    <property type="match status" value="2"/>
</dbReference>
<dbReference type="Pfam" id="PF13675">
    <property type="entry name" value="PilJ"/>
    <property type="match status" value="2"/>
</dbReference>
<organism evidence="13">
    <name type="scientific">Noctiluca scintillans</name>
    <name type="common">Sea sparkle</name>
    <name type="synonym">Red tide dinoflagellate</name>
    <dbReference type="NCBI Taxonomy" id="2966"/>
    <lineage>
        <taxon>Eukaryota</taxon>
        <taxon>Sar</taxon>
        <taxon>Alveolata</taxon>
        <taxon>Dinophyceae</taxon>
        <taxon>Noctilucales</taxon>
        <taxon>Noctilucaceae</taxon>
        <taxon>Noctiluca</taxon>
    </lineage>
</organism>
<evidence type="ECO:0000256" key="9">
    <source>
        <dbReference type="SAM" id="Phobius"/>
    </source>
</evidence>
<evidence type="ECO:0000256" key="5">
    <source>
        <dbReference type="ARBA" id="ARBA00023136"/>
    </source>
</evidence>
<accession>A0A7S1EZ35</accession>
<evidence type="ECO:0000256" key="4">
    <source>
        <dbReference type="ARBA" id="ARBA00023040"/>
    </source>
</evidence>
<dbReference type="InterPro" id="IPR002455">
    <property type="entry name" value="GPCR3_GABA-B"/>
</dbReference>
<dbReference type="PANTHER" id="PTHR10519:SF20">
    <property type="entry name" value="G-PROTEIN COUPLED RECEPTOR 156-RELATED"/>
    <property type="match status" value="1"/>
</dbReference>
<proteinExistence type="predicted"/>
<feature type="signal peptide" evidence="10">
    <location>
        <begin position="1"/>
        <end position="19"/>
    </location>
</feature>
<dbReference type="GO" id="GO:0004965">
    <property type="term" value="F:G protein-coupled GABA receptor activity"/>
    <property type="evidence" value="ECO:0007669"/>
    <property type="project" value="InterPro"/>
</dbReference>
<feature type="domain" description="NarX-like N-terminal" evidence="12">
    <location>
        <begin position="452"/>
        <end position="548"/>
    </location>
</feature>
<evidence type="ECO:0000256" key="3">
    <source>
        <dbReference type="ARBA" id="ARBA00022989"/>
    </source>
</evidence>
<keyword evidence="5 9" id="KW-0472">Membrane</keyword>
<evidence type="ECO:0000313" key="13">
    <source>
        <dbReference type="EMBL" id="CAD8832758.1"/>
    </source>
</evidence>
<keyword evidence="3 9" id="KW-1133">Transmembrane helix</keyword>
<gene>
    <name evidence="13" type="ORF">NSCI0253_LOCUS7106</name>
</gene>